<dbReference type="Proteomes" id="UP000182465">
    <property type="component" value="Unassembled WGS sequence"/>
</dbReference>
<organism evidence="2 3">
    <name type="scientific">Candidatus Kuenenbacteria bacterium CG1_02_38_13</name>
    <dbReference type="NCBI Taxonomy" id="1805235"/>
    <lineage>
        <taxon>Bacteria</taxon>
        <taxon>Candidatus Kueneniibacteriota</taxon>
    </lineage>
</organism>
<dbReference type="Gene3D" id="3.40.50.20">
    <property type="match status" value="1"/>
</dbReference>
<keyword evidence="1" id="KW-0472">Membrane</keyword>
<keyword evidence="1" id="KW-1133">Transmembrane helix</keyword>
<evidence type="ECO:0000256" key="1">
    <source>
        <dbReference type="SAM" id="Phobius"/>
    </source>
</evidence>
<dbReference type="AlphaFoldDB" id="A0A1J4TWP5"/>
<keyword evidence="1" id="KW-0812">Transmembrane</keyword>
<accession>A0A1J4TWP5</accession>
<proteinExistence type="predicted"/>
<evidence type="ECO:0000313" key="3">
    <source>
        <dbReference type="Proteomes" id="UP000182465"/>
    </source>
</evidence>
<sequence length="140" mass="16645">MKKQRKKIGILLFTREDTDEYKRALRFKEEIVKADYEPEIFQSDLFSVFFRQNKLEIFYNTKKFELDDYKLMFPRYCLCNGDAYHRYSIAGFLEVAGMRLVNRPTPANMAKNKRDSLLKLALAGLLIIPTGINYSQFFFR</sequence>
<dbReference type="EMBL" id="MNVB01000053">
    <property type="protein sequence ID" value="OIO16740.1"/>
    <property type="molecule type" value="Genomic_DNA"/>
</dbReference>
<feature type="transmembrane region" description="Helical" evidence="1">
    <location>
        <begin position="117"/>
        <end position="139"/>
    </location>
</feature>
<evidence type="ECO:0000313" key="2">
    <source>
        <dbReference type="EMBL" id="OIO16740.1"/>
    </source>
</evidence>
<protein>
    <submittedName>
        <fullName evidence="2">Uncharacterized protein</fullName>
    </submittedName>
</protein>
<comment type="caution">
    <text evidence="2">The sequence shown here is derived from an EMBL/GenBank/DDBJ whole genome shotgun (WGS) entry which is preliminary data.</text>
</comment>
<reference evidence="2 3" key="1">
    <citation type="journal article" date="2016" name="Environ. Microbiol.">
        <title>Genomic resolution of a cold subsurface aquifer community provides metabolic insights for novel microbes adapted to high CO concentrations.</title>
        <authorList>
            <person name="Probst A.J."/>
            <person name="Castelle C.J."/>
            <person name="Singh A."/>
            <person name="Brown C.T."/>
            <person name="Anantharaman K."/>
            <person name="Sharon I."/>
            <person name="Hug L.A."/>
            <person name="Burstein D."/>
            <person name="Emerson J.B."/>
            <person name="Thomas B.C."/>
            <person name="Banfield J.F."/>
        </authorList>
    </citation>
    <scope>NUCLEOTIDE SEQUENCE [LARGE SCALE GENOMIC DNA]</scope>
    <source>
        <strain evidence="2">CG1_02_38_13</strain>
    </source>
</reference>
<name>A0A1J4TWP5_9BACT</name>
<gene>
    <name evidence="2" type="ORF">AUJ29_02330</name>
</gene>